<reference evidence="2" key="1">
    <citation type="submission" date="2013-09" db="EMBL/GenBank/DDBJ databases">
        <title>Corchorus olitorius genome sequencing.</title>
        <authorList>
            <person name="Alam M."/>
            <person name="Haque M.S."/>
            <person name="Islam M.S."/>
            <person name="Emdad E.M."/>
            <person name="Islam M.M."/>
            <person name="Ahmed B."/>
            <person name="Halim A."/>
            <person name="Hossen Q.M.M."/>
            <person name="Hossain M.Z."/>
            <person name="Ahmed R."/>
            <person name="Khan M.M."/>
            <person name="Islam R."/>
            <person name="Rashid M.M."/>
            <person name="Khan S.A."/>
            <person name="Rahman M.S."/>
            <person name="Alam M."/>
            <person name="Yahiya A.S."/>
            <person name="Khan M.S."/>
            <person name="Azam M.S."/>
            <person name="Haque T."/>
            <person name="Lashkar M.Z.H."/>
            <person name="Akhand A.I."/>
            <person name="Morshed G."/>
            <person name="Roy S."/>
            <person name="Uddin K.S."/>
            <person name="Rabeya T."/>
            <person name="Hossain A.S."/>
            <person name="Chowdhury A."/>
            <person name="Snigdha A.R."/>
            <person name="Mortoza M.S."/>
            <person name="Matin S.A."/>
            <person name="Hoque S.M.E."/>
            <person name="Islam M.K."/>
            <person name="Roy D.K."/>
            <person name="Haider R."/>
            <person name="Moosa M.M."/>
            <person name="Elias S.M."/>
            <person name="Hasan A.M."/>
            <person name="Jahan S."/>
            <person name="Shafiuddin M."/>
            <person name="Mahmood N."/>
            <person name="Shommy N.S."/>
        </authorList>
    </citation>
    <scope>NUCLEOTIDE SEQUENCE [LARGE SCALE GENOMIC DNA]</scope>
    <source>
        <strain evidence="2">cv. O-4</strain>
    </source>
</reference>
<gene>
    <name evidence="1" type="ORF">COLO4_11377</name>
</gene>
<keyword evidence="2" id="KW-1185">Reference proteome</keyword>
<evidence type="ECO:0000313" key="1">
    <source>
        <dbReference type="EMBL" id="OMP02067.1"/>
    </source>
</evidence>
<proteinExistence type="predicted"/>
<sequence>MTMSASQSSSLLVFQEVSGEIFGEFDSQADFQEAVPSSLAGEAYYVVACTEARVCEAE</sequence>
<protein>
    <submittedName>
        <fullName evidence="1">WD repeat containing protein</fullName>
    </submittedName>
</protein>
<evidence type="ECO:0000313" key="2">
    <source>
        <dbReference type="Proteomes" id="UP000187203"/>
    </source>
</evidence>
<dbReference type="EMBL" id="AWUE01014691">
    <property type="protein sequence ID" value="OMP02067.1"/>
    <property type="molecule type" value="Genomic_DNA"/>
</dbReference>
<accession>A0A1R3K4P5</accession>
<dbReference type="AlphaFoldDB" id="A0A1R3K4P5"/>
<name>A0A1R3K4P5_9ROSI</name>
<organism evidence="1 2">
    <name type="scientific">Corchorus olitorius</name>
    <dbReference type="NCBI Taxonomy" id="93759"/>
    <lineage>
        <taxon>Eukaryota</taxon>
        <taxon>Viridiplantae</taxon>
        <taxon>Streptophyta</taxon>
        <taxon>Embryophyta</taxon>
        <taxon>Tracheophyta</taxon>
        <taxon>Spermatophyta</taxon>
        <taxon>Magnoliopsida</taxon>
        <taxon>eudicotyledons</taxon>
        <taxon>Gunneridae</taxon>
        <taxon>Pentapetalae</taxon>
        <taxon>rosids</taxon>
        <taxon>malvids</taxon>
        <taxon>Malvales</taxon>
        <taxon>Malvaceae</taxon>
        <taxon>Grewioideae</taxon>
        <taxon>Apeibeae</taxon>
        <taxon>Corchorus</taxon>
    </lineage>
</organism>
<comment type="caution">
    <text evidence="1">The sequence shown here is derived from an EMBL/GenBank/DDBJ whole genome shotgun (WGS) entry which is preliminary data.</text>
</comment>
<dbReference type="Proteomes" id="UP000187203">
    <property type="component" value="Unassembled WGS sequence"/>
</dbReference>